<dbReference type="EMBL" id="JAGRZL010000047">
    <property type="protein sequence ID" value="MBR7630577.1"/>
    <property type="molecule type" value="Genomic_DNA"/>
</dbReference>
<feature type="transmembrane region" description="Helical" evidence="1">
    <location>
        <begin position="283"/>
        <end position="304"/>
    </location>
</feature>
<comment type="caution">
    <text evidence="3">The sequence shown here is derived from an EMBL/GenBank/DDBJ whole genome shotgun (WGS) entry which is preliminary data.</text>
</comment>
<dbReference type="Pfam" id="PF00535">
    <property type="entry name" value="Glycos_transf_2"/>
    <property type="match status" value="1"/>
</dbReference>
<keyword evidence="1" id="KW-0472">Membrane</keyword>
<dbReference type="Proteomes" id="UP000675653">
    <property type="component" value="Unassembled WGS sequence"/>
</dbReference>
<gene>
    <name evidence="3" type="ORF">KAT72_16480</name>
</gene>
<proteinExistence type="predicted"/>
<dbReference type="PANTHER" id="PTHR22916:SF71">
    <property type="entry name" value="GLYCOSYL TRANSFERASE"/>
    <property type="match status" value="1"/>
</dbReference>
<accession>A0ABS5GTW3</accession>
<sequence>MNADIKVSVCVVTYNQEKYIAECLQSLVDQVTDFPFEIIVGEDCSTDRTREIVLDFQRKYPDFIKPLLHVKNIGPVENIVATYKQAKGRYIAHVDGDDLALPGKLQVQSNVLDENSDCVICSHDMRLVTSEGNVLEKTFKKHGKVKNTIFDLYEVLPFFAHSSKMFVNDLDKKFWGQLHPQALDIEVHAQQAKYGDIYHIDKVFGVYRVGAGVSVNAVASVNPLIVAGNERVFMDALATYKEKTFALKGCYAKSLMNYAYQSAVFGDGCGYIAYIRKSVSVRLFSVTQAVMFLFSFLPILAIFISRKRNKNRLK</sequence>
<keyword evidence="1" id="KW-0812">Transmembrane</keyword>
<organism evidence="3 4">
    <name type="scientific">Aeromonas popoffii</name>
    <dbReference type="NCBI Taxonomy" id="70856"/>
    <lineage>
        <taxon>Bacteria</taxon>
        <taxon>Pseudomonadati</taxon>
        <taxon>Pseudomonadota</taxon>
        <taxon>Gammaproteobacteria</taxon>
        <taxon>Aeromonadales</taxon>
        <taxon>Aeromonadaceae</taxon>
        <taxon>Aeromonas</taxon>
    </lineage>
</organism>
<evidence type="ECO:0000313" key="3">
    <source>
        <dbReference type="EMBL" id="MBR7630577.1"/>
    </source>
</evidence>
<dbReference type="RefSeq" id="WP_212514245.1">
    <property type="nucleotide sequence ID" value="NZ_CAWQDX010000071.1"/>
</dbReference>
<keyword evidence="4" id="KW-1185">Reference proteome</keyword>
<dbReference type="Gene3D" id="3.90.550.10">
    <property type="entry name" value="Spore Coat Polysaccharide Biosynthesis Protein SpsA, Chain A"/>
    <property type="match status" value="1"/>
</dbReference>
<protein>
    <submittedName>
        <fullName evidence="3">Glycosyltransferase</fullName>
        <ecNumber evidence="3">2.4.-.-</ecNumber>
    </submittedName>
</protein>
<dbReference type="EC" id="2.4.-.-" evidence="3"/>
<reference evidence="3 4" key="1">
    <citation type="submission" date="2021-04" db="EMBL/GenBank/DDBJ databases">
        <title>Draft Genome of Aeromonas popoffii ID682, isolated from a natural water source in Idaho.</title>
        <authorList>
            <person name="Testerman T."/>
            <person name="Graf J."/>
        </authorList>
    </citation>
    <scope>NUCLEOTIDE SEQUENCE [LARGE SCALE GENOMIC DNA]</scope>
    <source>
        <strain evidence="3 4">ID682</strain>
    </source>
</reference>
<feature type="domain" description="Glycosyltransferase 2-like" evidence="2">
    <location>
        <begin position="8"/>
        <end position="173"/>
    </location>
</feature>
<evidence type="ECO:0000256" key="1">
    <source>
        <dbReference type="SAM" id="Phobius"/>
    </source>
</evidence>
<dbReference type="PANTHER" id="PTHR22916">
    <property type="entry name" value="GLYCOSYLTRANSFERASE"/>
    <property type="match status" value="1"/>
</dbReference>
<keyword evidence="1" id="KW-1133">Transmembrane helix</keyword>
<evidence type="ECO:0000313" key="4">
    <source>
        <dbReference type="Proteomes" id="UP000675653"/>
    </source>
</evidence>
<keyword evidence="3" id="KW-0328">Glycosyltransferase</keyword>
<evidence type="ECO:0000259" key="2">
    <source>
        <dbReference type="Pfam" id="PF00535"/>
    </source>
</evidence>
<dbReference type="GO" id="GO:0016757">
    <property type="term" value="F:glycosyltransferase activity"/>
    <property type="evidence" value="ECO:0007669"/>
    <property type="project" value="UniProtKB-KW"/>
</dbReference>
<keyword evidence="3" id="KW-0808">Transferase</keyword>
<dbReference type="InterPro" id="IPR001173">
    <property type="entry name" value="Glyco_trans_2-like"/>
</dbReference>
<dbReference type="InterPro" id="IPR029044">
    <property type="entry name" value="Nucleotide-diphossugar_trans"/>
</dbReference>
<dbReference type="SUPFAM" id="SSF53448">
    <property type="entry name" value="Nucleotide-diphospho-sugar transferases"/>
    <property type="match status" value="1"/>
</dbReference>
<name>A0ABS5GTW3_9GAMM</name>